<reference evidence="6 7" key="1">
    <citation type="submission" date="2018-07" db="EMBL/GenBank/DDBJ databases">
        <title>Genome sequences of Haloplanus sp. CBA1112.</title>
        <authorList>
            <person name="Kim Y.B."/>
            <person name="Roh S.W."/>
        </authorList>
    </citation>
    <scope>NUCLEOTIDE SEQUENCE [LARGE SCALE GENOMIC DNA]</scope>
    <source>
        <strain evidence="6 7">CBA1112</strain>
    </source>
</reference>
<evidence type="ECO:0000313" key="7">
    <source>
        <dbReference type="Proteomes" id="UP000252985"/>
    </source>
</evidence>
<dbReference type="AlphaFoldDB" id="A0A345E201"/>
<sequence length="494" mass="54586">MIVTEFYSEDVRLVVPGKQGRSDRFVGPSVRVGERPEDVSAILVAEEFEQFVERAVVPVSHFLCPRAATGTELVPEAVVTTRRAKRQVTTAHSSPLGPAAGGVVASGRRVTPVRHRDFSRRQPKPRAMEITDVRVERIEVPLDRPLGVSRDRSMSARGAAFVVVETDEGITGIGEGVGPESYIIERIVEEKYAPLLIGEDPLDIERHWQSMVTDTVYKDRKGQGLSAASGVDIALWDVAGKHHGVPVYRLLGGPMEESLKPYASDLFWQDPETMAERAGSYVDRGFAGVKTHLGRGLDADEERVAAMRDAIGPDTALMVDMNCGYDRPEARRVGRMLEEYDVYWYEEPMTPYDVDGLAALREELSVPIASGENEYTKWGFHDLFEADAVDYAMPDVMRCGGITEAKKICALAETYNTVCTPHCFTTGVGLAATMHVMAASPACEWLEFDPTHFEVYEPLFETPPEIEDGRIALPEEPGLGVHLDEDVIGEFRVD</sequence>
<dbReference type="InterPro" id="IPR036849">
    <property type="entry name" value="Enolase-like_C_sf"/>
</dbReference>
<keyword evidence="3" id="KW-0460">Magnesium</keyword>
<keyword evidence="2" id="KW-0479">Metal-binding</keyword>
<dbReference type="Pfam" id="PF02746">
    <property type="entry name" value="MR_MLE_N"/>
    <property type="match status" value="1"/>
</dbReference>
<dbReference type="SUPFAM" id="SSF54826">
    <property type="entry name" value="Enolase N-terminal domain-like"/>
    <property type="match status" value="1"/>
</dbReference>
<evidence type="ECO:0000256" key="2">
    <source>
        <dbReference type="ARBA" id="ARBA00022723"/>
    </source>
</evidence>
<evidence type="ECO:0000256" key="1">
    <source>
        <dbReference type="ARBA" id="ARBA00001946"/>
    </source>
</evidence>
<dbReference type="Gene3D" id="3.30.390.10">
    <property type="entry name" value="Enolase-like, N-terminal domain"/>
    <property type="match status" value="1"/>
</dbReference>
<dbReference type="InterPro" id="IPR046945">
    <property type="entry name" value="RHMD-like"/>
</dbReference>
<organism evidence="5 8">
    <name type="scientific">Haloplanus rubicundus</name>
    <dbReference type="NCBI Taxonomy" id="1547898"/>
    <lineage>
        <taxon>Archaea</taxon>
        <taxon>Methanobacteriati</taxon>
        <taxon>Methanobacteriota</taxon>
        <taxon>Stenosarchaea group</taxon>
        <taxon>Halobacteria</taxon>
        <taxon>Halobacteriales</taxon>
        <taxon>Haloferacaceae</taxon>
        <taxon>Haloplanus</taxon>
    </lineage>
</organism>
<proteinExistence type="predicted"/>
<dbReference type="KEGG" id="haq:DU484_06805"/>
<dbReference type="GO" id="GO:0016052">
    <property type="term" value="P:carbohydrate catabolic process"/>
    <property type="evidence" value="ECO:0007669"/>
    <property type="project" value="TreeGrafter"/>
</dbReference>
<dbReference type="SUPFAM" id="SSF51604">
    <property type="entry name" value="Enolase C-terminal domain-like"/>
    <property type="match status" value="1"/>
</dbReference>
<evidence type="ECO:0000313" key="8">
    <source>
        <dbReference type="Proteomes" id="UP000253273"/>
    </source>
</evidence>
<dbReference type="Proteomes" id="UP000253273">
    <property type="component" value="Chromosome"/>
</dbReference>
<dbReference type="EMBL" id="CP031150">
    <property type="protein sequence ID" value="AXG06223.1"/>
    <property type="molecule type" value="Genomic_DNA"/>
</dbReference>
<evidence type="ECO:0000256" key="3">
    <source>
        <dbReference type="ARBA" id="ARBA00022842"/>
    </source>
</evidence>
<keyword evidence="8" id="KW-1185">Reference proteome</keyword>
<dbReference type="PANTHER" id="PTHR13794:SF58">
    <property type="entry name" value="MITOCHONDRIAL ENOLASE SUPERFAMILY MEMBER 1"/>
    <property type="match status" value="1"/>
</dbReference>
<dbReference type="InterPro" id="IPR013342">
    <property type="entry name" value="Mandelate_racemase_C"/>
</dbReference>
<dbReference type="Proteomes" id="UP000252985">
    <property type="component" value="Chromosome"/>
</dbReference>
<dbReference type="InterPro" id="IPR029017">
    <property type="entry name" value="Enolase-like_N"/>
</dbReference>
<dbReference type="CDD" id="cd03316">
    <property type="entry name" value="MR_like"/>
    <property type="match status" value="1"/>
</dbReference>
<protein>
    <submittedName>
        <fullName evidence="5">Mandelate racemase/muconate lactonizing enzyme family protein</fullName>
    </submittedName>
</protein>
<dbReference type="Gene3D" id="3.20.20.120">
    <property type="entry name" value="Enolase-like C-terminal domain"/>
    <property type="match status" value="1"/>
</dbReference>
<reference evidence="5 8" key="2">
    <citation type="submission" date="2018-07" db="EMBL/GenBank/DDBJ databases">
        <title>Genome sequences of Haloplanus sp. CBA1113.</title>
        <authorList>
            <person name="Kim Y.B."/>
            <person name="Roh S.W."/>
        </authorList>
    </citation>
    <scope>NUCLEOTIDE SEQUENCE [LARGE SCALE GENOMIC DNA]</scope>
    <source>
        <strain evidence="5 8">CBA1113</strain>
    </source>
</reference>
<evidence type="ECO:0000313" key="6">
    <source>
        <dbReference type="EMBL" id="AXG09602.1"/>
    </source>
</evidence>
<gene>
    <name evidence="6" type="ORF">DU484_06805</name>
    <name evidence="5" type="ORF">DU500_07075</name>
</gene>
<comment type="cofactor">
    <cofactor evidence="1">
        <name>Mg(2+)</name>
        <dbReference type="ChEBI" id="CHEBI:18420"/>
    </cofactor>
</comment>
<feature type="domain" description="Mandelate racemase/muconate lactonizing enzyme C-terminal" evidence="4">
    <location>
        <begin position="271"/>
        <end position="367"/>
    </location>
</feature>
<dbReference type="GO" id="GO:0016836">
    <property type="term" value="F:hydro-lyase activity"/>
    <property type="evidence" value="ECO:0007669"/>
    <property type="project" value="TreeGrafter"/>
</dbReference>
<evidence type="ECO:0000259" key="4">
    <source>
        <dbReference type="SMART" id="SM00922"/>
    </source>
</evidence>
<dbReference type="InterPro" id="IPR029065">
    <property type="entry name" value="Enolase_C-like"/>
</dbReference>
<evidence type="ECO:0000313" key="5">
    <source>
        <dbReference type="EMBL" id="AXG06223.1"/>
    </source>
</evidence>
<dbReference type="SFLD" id="SFLDG00179">
    <property type="entry name" value="mandelate_racemase"/>
    <property type="match status" value="1"/>
</dbReference>
<accession>A0A345EBN0</accession>
<dbReference type="GO" id="GO:0000287">
    <property type="term" value="F:magnesium ion binding"/>
    <property type="evidence" value="ECO:0007669"/>
    <property type="project" value="TreeGrafter"/>
</dbReference>
<dbReference type="SMART" id="SM00922">
    <property type="entry name" value="MR_MLE"/>
    <property type="match status" value="1"/>
</dbReference>
<dbReference type="PANTHER" id="PTHR13794">
    <property type="entry name" value="ENOLASE SUPERFAMILY, MANDELATE RACEMASE"/>
    <property type="match status" value="1"/>
</dbReference>
<dbReference type="Pfam" id="PF13378">
    <property type="entry name" value="MR_MLE_C"/>
    <property type="match status" value="1"/>
</dbReference>
<dbReference type="KEGG" id="haj:DU500_07075"/>
<accession>A0A345E201</accession>
<name>A0A345E201_9EURY</name>
<dbReference type="InterPro" id="IPR013341">
    <property type="entry name" value="Mandelate_racemase_N_dom"/>
</dbReference>
<dbReference type="EMBL" id="CP031148">
    <property type="protein sequence ID" value="AXG09602.1"/>
    <property type="molecule type" value="Genomic_DNA"/>
</dbReference>
<dbReference type="SFLD" id="SFLDS00001">
    <property type="entry name" value="Enolase"/>
    <property type="match status" value="1"/>
</dbReference>